<comment type="caution">
    <text evidence="1">The sequence shown here is derived from an EMBL/GenBank/DDBJ whole genome shotgun (WGS) entry which is preliminary data.</text>
</comment>
<dbReference type="EMBL" id="VCAZ01000043">
    <property type="protein sequence ID" value="TSM28108.1"/>
    <property type="molecule type" value="Genomic_DNA"/>
</dbReference>
<gene>
    <name evidence="1" type="ORF">Baya_6890</name>
</gene>
<evidence type="ECO:0000313" key="2">
    <source>
        <dbReference type="Proteomes" id="UP000319801"/>
    </source>
</evidence>
<name>A0A556U370_BAGYA</name>
<evidence type="ECO:0000313" key="1">
    <source>
        <dbReference type="EMBL" id="TSM28108.1"/>
    </source>
</evidence>
<proteinExistence type="predicted"/>
<protein>
    <submittedName>
        <fullName evidence="1">Uncharacterized protein</fullName>
    </submittedName>
</protein>
<organism evidence="1 2">
    <name type="scientific">Bagarius yarrelli</name>
    <name type="common">Goonch</name>
    <name type="synonym">Bagrus yarrelli</name>
    <dbReference type="NCBI Taxonomy" id="175774"/>
    <lineage>
        <taxon>Eukaryota</taxon>
        <taxon>Metazoa</taxon>
        <taxon>Chordata</taxon>
        <taxon>Craniata</taxon>
        <taxon>Vertebrata</taxon>
        <taxon>Euteleostomi</taxon>
        <taxon>Actinopterygii</taxon>
        <taxon>Neopterygii</taxon>
        <taxon>Teleostei</taxon>
        <taxon>Ostariophysi</taxon>
        <taxon>Siluriformes</taxon>
        <taxon>Sisoridae</taxon>
        <taxon>Sisorinae</taxon>
        <taxon>Bagarius</taxon>
    </lineage>
</organism>
<accession>A0A556U370</accession>
<dbReference type="Proteomes" id="UP000319801">
    <property type="component" value="Unassembled WGS sequence"/>
</dbReference>
<dbReference type="AlphaFoldDB" id="A0A556U370"/>
<keyword evidence="2" id="KW-1185">Reference proteome</keyword>
<sequence length="100" mass="11037">MLACQRTQQVHLLLTVNHPAGLQHASSSVSLGVTEHLYTKHKSASVSAALCATPTCARFFLFAVCKRSPLREVREWSSSDGTLYTLCTGRLVMDKMAEQR</sequence>
<reference evidence="1 2" key="1">
    <citation type="journal article" date="2019" name="Genome Biol. Evol.">
        <title>Whole-Genome Sequencing of the Giant Devil Catfish, Bagarius yarrelli.</title>
        <authorList>
            <person name="Jiang W."/>
            <person name="Lv Y."/>
            <person name="Cheng L."/>
            <person name="Yang K."/>
            <person name="Chao B."/>
            <person name="Wang X."/>
            <person name="Li Y."/>
            <person name="Pan X."/>
            <person name="You X."/>
            <person name="Zhang Y."/>
            <person name="Yang J."/>
            <person name="Li J."/>
            <person name="Zhang X."/>
            <person name="Liu S."/>
            <person name="Sun C."/>
            <person name="Yang J."/>
            <person name="Shi Q."/>
        </authorList>
    </citation>
    <scope>NUCLEOTIDE SEQUENCE [LARGE SCALE GENOMIC DNA]</scope>
    <source>
        <strain evidence="1">JWS20170419001</strain>
        <tissue evidence="1">Muscle</tissue>
    </source>
</reference>